<dbReference type="GO" id="GO:0005524">
    <property type="term" value="F:ATP binding"/>
    <property type="evidence" value="ECO:0007669"/>
    <property type="project" value="InterPro"/>
</dbReference>
<dbReference type="InterPro" id="IPR011009">
    <property type="entry name" value="Kinase-like_dom_sf"/>
</dbReference>
<gene>
    <name evidence="2" type="ORF">C8A00DRAFT_37585</name>
</gene>
<organism evidence="2 3">
    <name type="scientific">Chaetomidium leptoderma</name>
    <dbReference type="NCBI Taxonomy" id="669021"/>
    <lineage>
        <taxon>Eukaryota</taxon>
        <taxon>Fungi</taxon>
        <taxon>Dikarya</taxon>
        <taxon>Ascomycota</taxon>
        <taxon>Pezizomycotina</taxon>
        <taxon>Sordariomycetes</taxon>
        <taxon>Sordariomycetidae</taxon>
        <taxon>Sordariales</taxon>
        <taxon>Chaetomiaceae</taxon>
        <taxon>Chaetomidium</taxon>
    </lineage>
</organism>
<feature type="domain" description="Protein kinase" evidence="1">
    <location>
        <begin position="1"/>
        <end position="175"/>
    </location>
</feature>
<dbReference type="GO" id="GO:0004672">
    <property type="term" value="F:protein kinase activity"/>
    <property type="evidence" value="ECO:0007669"/>
    <property type="project" value="InterPro"/>
</dbReference>
<reference evidence="2" key="2">
    <citation type="submission" date="2023-05" db="EMBL/GenBank/DDBJ databases">
        <authorList>
            <consortium name="Lawrence Berkeley National Laboratory"/>
            <person name="Steindorff A."/>
            <person name="Hensen N."/>
            <person name="Bonometti L."/>
            <person name="Westerberg I."/>
            <person name="Brannstrom I.O."/>
            <person name="Guillou S."/>
            <person name="Cros-Aarteil S."/>
            <person name="Calhoun S."/>
            <person name="Haridas S."/>
            <person name="Kuo A."/>
            <person name="Mondo S."/>
            <person name="Pangilinan J."/>
            <person name="Riley R."/>
            <person name="Labutti K."/>
            <person name="Andreopoulos B."/>
            <person name="Lipzen A."/>
            <person name="Chen C."/>
            <person name="Yanf M."/>
            <person name="Daum C."/>
            <person name="Ng V."/>
            <person name="Clum A."/>
            <person name="Ohm R."/>
            <person name="Martin F."/>
            <person name="Silar P."/>
            <person name="Natvig D."/>
            <person name="Lalanne C."/>
            <person name="Gautier V."/>
            <person name="Ament-Velasquez S.L."/>
            <person name="Kruys A."/>
            <person name="Hutchinson M.I."/>
            <person name="Powell A.J."/>
            <person name="Barry K."/>
            <person name="Miller A.N."/>
            <person name="Grigoriev I.V."/>
            <person name="Debuchy R."/>
            <person name="Gladieux P."/>
            <person name="Thoren M.H."/>
            <person name="Johannesson H."/>
        </authorList>
    </citation>
    <scope>NUCLEOTIDE SEQUENCE</scope>
    <source>
        <strain evidence="2">CBS 538.74</strain>
    </source>
</reference>
<name>A0AAN6VE54_9PEZI</name>
<dbReference type="PROSITE" id="PS50011">
    <property type="entry name" value="PROTEIN_KINASE_DOM"/>
    <property type="match status" value="1"/>
</dbReference>
<evidence type="ECO:0000313" key="3">
    <source>
        <dbReference type="Proteomes" id="UP001302745"/>
    </source>
</evidence>
<evidence type="ECO:0000259" key="1">
    <source>
        <dbReference type="PROSITE" id="PS50011"/>
    </source>
</evidence>
<dbReference type="AlphaFoldDB" id="A0AAN6VE54"/>
<reference evidence="2" key="1">
    <citation type="journal article" date="2023" name="Mol. Phylogenet. Evol.">
        <title>Genome-scale phylogeny and comparative genomics of the fungal order Sordariales.</title>
        <authorList>
            <person name="Hensen N."/>
            <person name="Bonometti L."/>
            <person name="Westerberg I."/>
            <person name="Brannstrom I.O."/>
            <person name="Guillou S."/>
            <person name="Cros-Aarteil S."/>
            <person name="Calhoun S."/>
            <person name="Haridas S."/>
            <person name="Kuo A."/>
            <person name="Mondo S."/>
            <person name="Pangilinan J."/>
            <person name="Riley R."/>
            <person name="LaButti K."/>
            <person name="Andreopoulos B."/>
            <person name="Lipzen A."/>
            <person name="Chen C."/>
            <person name="Yan M."/>
            <person name="Daum C."/>
            <person name="Ng V."/>
            <person name="Clum A."/>
            <person name="Steindorff A."/>
            <person name="Ohm R.A."/>
            <person name="Martin F."/>
            <person name="Silar P."/>
            <person name="Natvig D.O."/>
            <person name="Lalanne C."/>
            <person name="Gautier V."/>
            <person name="Ament-Velasquez S.L."/>
            <person name="Kruys A."/>
            <person name="Hutchinson M.I."/>
            <person name="Powell A.J."/>
            <person name="Barry K."/>
            <person name="Miller A.N."/>
            <person name="Grigoriev I.V."/>
            <person name="Debuchy R."/>
            <person name="Gladieux P."/>
            <person name="Hiltunen Thoren M."/>
            <person name="Johannesson H."/>
        </authorList>
    </citation>
    <scope>NUCLEOTIDE SEQUENCE</scope>
    <source>
        <strain evidence="2">CBS 538.74</strain>
    </source>
</reference>
<dbReference type="SUPFAM" id="SSF56112">
    <property type="entry name" value="Protein kinase-like (PK-like)"/>
    <property type="match status" value="1"/>
</dbReference>
<dbReference type="Proteomes" id="UP001302745">
    <property type="component" value="Unassembled WGS sequence"/>
</dbReference>
<keyword evidence="3" id="KW-1185">Reference proteome</keyword>
<protein>
    <recommendedName>
        <fullName evidence="1">Protein kinase domain-containing protein</fullName>
    </recommendedName>
</protein>
<dbReference type="InterPro" id="IPR000719">
    <property type="entry name" value="Prot_kinase_dom"/>
</dbReference>
<comment type="caution">
    <text evidence="2">The sequence shown here is derived from an EMBL/GenBank/DDBJ whole genome shotgun (WGS) entry which is preliminary data.</text>
</comment>
<evidence type="ECO:0000313" key="2">
    <source>
        <dbReference type="EMBL" id="KAK4149808.1"/>
    </source>
</evidence>
<proteinExistence type="predicted"/>
<dbReference type="Gene3D" id="1.10.510.10">
    <property type="entry name" value="Transferase(Phosphotransferase) domain 1"/>
    <property type="match status" value="1"/>
</dbReference>
<accession>A0AAN6VE54</accession>
<dbReference type="EMBL" id="MU857121">
    <property type="protein sequence ID" value="KAK4149808.1"/>
    <property type="molecule type" value="Genomic_DNA"/>
</dbReference>
<sequence>MYLGDGPTTSAVFAFHFNGVRFSVVAASPEELAAYLKIRSAEVELRVPELKGIVQSHKGGVIGILLSYIPHKHHSLRALLAGVDGGTIAPSEATASLRQKWAMQIQATVAGSHGLGILWRDIKTDNVLINDNGDAVVLDFGGGNTMGWVDHEKYGSMEGEEQGLEKIILALGVDV</sequence>